<dbReference type="InterPro" id="IPR002495">
    <property type="entry name" value="Glyco_trans_8"/>
</dbReference>
<evidence type="ECO:0000313" key="4">
    <source>
        <dbReference type="EMBL" id="TXB68549.1"/>
    </source>
</evidence>
<proteinExistence type="predicted"/>
<dbReference type="InterPro" id="IPR050748">
    <property type="entry name" value="Glycosyltrans_8_dom-fam"/>
</dbReference>
<dbReference type="GO" id="GO:0046872">
    <property type="term" value="F:metal ion binding"/>
    <property type="evidence" value="ECO:0007669"/>
    <property type="project" value="UniProtKB-KW"/>
</dbReference>
<evidence type="ECO:0000256" key="1">
    <source>
        <dbReference type="ARBA" id="ARBA00022676"/>
    </source>
</evidence>
<dbReference type="OrthoDB" id="5672604at2"/>
<keyword evidence="5" id="KW-1185">Reference proteome</keyword>
<comment type="caution">
    <text evidence="4">The sequence shown here is derived from an EMBL/GenBank/DDBJ whole genome shotgun (WGS) entry which is preliminary data.</text>
</comment>
<accession>A0A5C6S1T6</accession>
<reference evidence="4 5" key="1">
    <citation type="submission" date="2019-08" db="EMBL/GenBank/DDBJ databases">
        <authorList>
            <person name="Ye J."/>
        </authorList>
    </citation>
    <scope>NUCLEOTIDE SEQUENCE [LARGE SCALE GENOMIC DNA]</scope>
    <source>
        <strain evidence="4 5">TK008</strain>
    </source>
</reference>
<evidence type="ECO:0000256" key="2">
    <source>
        <dbReference type="ARBA" id="ARBA00022679"/>
    </source>
</evidence>
<dbReference type="PANTHER" id="PTHR13778">
    <property type="entry name" value="GLYCOSYLTRANSFERASE 8 DOMAIN-CONTAINING PROTEIN"/>
    <property type="match status" value="1"/>
</dbReference>
<dbReference type="GO" id="GO:0016757">
    <property type="term" value="F:glycosyltransferase activity"/>
    <property type="evidence" value="ECO:0007669"/>
    <property type="project" value="UniProtKB-KW"/>
</dbReference>
<name>A0A5C6S1T6_9RHOB</name>
<dbReference type="Pfam" id="PF01501">
    <property type="entry name" value="Glyco_transf_8"/>
    <property type="match status" value="1"/>
</dbReference>
<gene>
    <name evidence="4" type="ORF">FQV27_11195</name>
</gene>
<dbReference type="PANTHER" id="PTHR13778:SF47">
    <property type="entry name" value="LIPOPOLYSACCHARIDE 1,3-GALACTOSYLTRANSFERASE"/>
    <property type="match status" value="1"/>
</dbReference>
<evidence type="ECO:0000256" key="3">
    <source>
        <dbReference type="ARBA" id="ARBA00022723"/>
    </source>
</evidence>
<keyword evidence="2 4" id="KW-0808">Transferase</keyword>
<dbReference type="InterPro" id="IPR029044">
    <property type="entry name" value="Nucleotide-diphossugar_trans"/>
</dbReference>
<protein>
    <submittedName>
        <fullName evidence="4">Glycosyltransferase</fullName>
    </submittedName>
</protein>
<dbReference type="Gene3D" id="3.90.550.10">
    <property type="entry name" value="Spore Coat Polysaccharide Biosynthesis Protein SpsA, Chain A"/>
    <property type="match status" value="1"/>
</dbReference>
<dbReference type="EMBL" id="VOPL01000004">
    <property type="protein sequence ID" value="TXB68549.1"/>
    <property type="molecule type" value="Genomic_DNA"/>
</dbReference>
<keyword evidence="1" id="KW-0328">Glycosyltransferase</keyword>
<sequence>MPVRKISAPSTRCQMISDFMARPLSIPAARSTVAGSAAQFALTRGQMSDKAQFSDGFTPQHDVAVVVACDANYLPYAAVAALQLAGRGEYDVLIGGPEPLSLPAFLQNAEIGHVAAVDREILDALPTDARRSIATYMELFFARALHGIYRRILVLDSDVIFERGDPGRLLRADMLGHAVAAVRDNRQWRTPKRRVREFRQLGRPAAPYFNAGVVMIDTDAWAQAGLTAKAADFARNHLAGLGRDQALMNGMLYGDWAEISPLWNWQFTWSSAQLMAVADPCIVHFIGPHKPWLDSADGIVPLRLRQDYARILPAHFPDAPRGARLGLRNLPDRRDLGKSMFKQWRAVGPMLDYLNRFPDEYTLLEP</sequence>
<keyword evidence="3" id="KW-0479">Metal-binding</keyword>
<dbReference type="SUPFAM" id="SSF53448">
    <property type="entry name" value="Nucleotide-diphospho-sugar transferases"/>
    <property type="match status" value="1"/>
</dbReference>
<dbReference type="AlphaFoldDB" id="A0A5C6S1T6"/>
<dbReference type="Proteomes" id="UP000321562">
    <property type="component" value="Unassembled WGS sequence"/>
</dbReference>
<evidence type="ECO:0000313" key="5">
    <source>
        <dbReference type="Proteomes" id="UP000321562"/>
    </source>
</evidence>
<organism evidence="4 5">
    <name type="scientific">Paracoccus aurantiacus</name>
    <dbReference type="NCBI Taxonomy" id="2599412"/>
    <lineage>
        <taxon>Bacteria</taxon>
        <taxon>Pseudomonadati</taxon>
        <taxon>Pseudomonadota</taxon>
        <taxon>Alphaproteobacteria</taxon>
        <taxon>Rhodobacterales</taxon>
        <taxon>Paracoccaceae</taxon>
        <taxon>Paracoccus</taxon>
    </lineage>
</organism>